<comment type="similarity">
    <text evidence="1">Belongs to the short-chain dehydrogenases/reductases (SDR) family.</text>
</comment>
<dbReference type="PANTHER" id="PTHR43180">
    <property type="entry name" value="3-OXOACYL-(ACYL-CARRIER-PROTEIN) REDUCTASE (AFU_ORTHOLOGUE AFUA_6G11210)"/>
    <property type="match status" value="1"/>
</dbReference>
<dbReference type="InterPro" id="IPR036291">
    <property type="entry name" value="NAD(P)-bd_dom_sf"/>
</dbReference>
<gene>
    <name evidence="6" type="ORF">EUV02_05610</name>
</gene>
<evidence type="ECO:0000313" key="7">
    <source>
        <dbReference type="Proteomes" id="UP000297737"/>
    </source>
</evidence>
<comment type="caution">
    <text evidence="6">The sequence shown here is derived from an EMBL/GenBank/DDBJ whole genome shotgun (WGS) entry which is preliminary data.</text>
</comment>
<dbReference type="PANTHER" id="PTHR43180:SF28">
    <property type="entry name" value="NAD(P)-BINDING ROSSMANN-FOLD SUPERFAMILY PROTEIN"/>
    <property type="match status" value="1"/>
</dbReference>
<keyword evidence="5" id="KW-0753">Steroid metabolism</keyword>
<dbReference type="Gene3D" id="3.40.50.720">
    <property type="entry name" value="NAD(P)-binding Rossmann-like Domain"/>
    <property type="match status" value="1"/>
</dbReference>
<dbReference type="EMBL" id="SIHO01000001">
    <property type="protein sequence ID" value="TFU06459.1"/>
    <property type="molecule type" value="Genomic_DNA"/>
</dbReference>
<protein>
    <submittedName>
        <fullName evidence="6">SDR family oxidoreductase</fullName>
    </submittedName>
</protein>
<name>A0A4Y9ET92_9SPHN</name>
<keyword evidence="7" id="KW-1185">Reference proteome</keyword>
<dbReference type="Proteomes" id="UP000297737">
    <property type="component" value="Unassembled WGS sequence"/>
</dbReference>
<dbReference type="InterPro" id="IPR002347">
    <property type="entry name" value="SDR_fam"/>
</dbReference>
<evidence type="ECO:0000256" key="3">
    <source>
        <dbReference type="ARBA" id="ARBA00023027"/>
    </source>
</evidence>
<organism evidence="6 7">
    <name type="scientific">Glacieibacterium arshaanense</name>
    <dbReference type="NCBI Taxonomy" id="2511025"/>
    <lineage>
        <taxon>Bacteria</taxon>
        <taxon>Pseudomonadati</taxon>
        <taxon>Pseudomonadota</taxon>
        <taxon>Alphaproteobacteria</taxon>
        <taxon>Sphingomonadales</taxon>
        <taxon>Sphingosinicellaceae</taxon>
        <taxon>Glacieibacterium</taxon>
    </lineage>
</organism>
<dbReference type="AlphaFoldDB" id="A0A4Y9ET92"/>
<evidence type="ECO:0000313" key="6">
    <source>
        <dbReference type="EMBL" id="TFU06459.1"/>
    </source>
</evidence>
<keyword evidence="2" id="KW-0560">Oxidoreductase</keyword>
<evidence type="ECO:0000256" key="5">
    <source>
        <dbReference type="ARBA" id="ARBA00023221"/>
    </source>
</evidence>
<keyword evidence="4" id="KW-0443">Lipid metabolism</keyword>
<evidence type="ECO:0000256" key="2">
    <source>
        <dbReference type="ARBA" id="ARBA00023002"/>
    </source>
</evidence>
<dbReference type="Pfam" id="PF13561">
    <property type="entry name" value="adh_short_C2"/>
    <property type="match status" value="1"/>
</dbReference>
<dbReference type="PRINTS" id="PR00081">
    <property type="entry name" value="GDHRDH"/>
</dbReference>
<proteinExistence type="inferred from homology"/>
<evidence type="ECO:0000256" key="1">
    <source>
        <dbReference type="ARBA" id="ARBA00006484"/>
    </source>
</evidence>
<dbReference type="GO" id="GO:0008202">
    <property type="term" value="P:steroid metabolic process"/>
    <property type="evidence" value="ECO:0007669"/>
    <property type="project" value="UniProtKB-KW"/>
</dbReference>
<dbReference type="OrthoDB" id="5457012at2"/>
<dbReference type="PROSITE" id="PS00061">
    <property type="entry name" value="ADH_SHORT"/>
    <property type="match status" value="1"/>
</dbReference>
<dbReference type="FunFam" id="3.40.50.720:FF:000084">
    <property type="entry name" value="Short-chain dehydrogenase reductase"/>
    <property type="match status" value="1"/>
</dbReference>
<keyword evidence="3" id="KW-0520">NAD</keyword>
<accession>A0A4Y9ET92</accession>
<dbReference type="InterPro" id="IPR020904">
    <property type="entry name" value="Sc_DH/Rdtase_CS"/>
</dbReference>
<dbReference type="SUPFAM" id="SSF51735">
    <property type="entry name" value="NAD(P)-binding Rossmann-fold domains"/>
    <property type="match status" value="1"/>
</dbReference>
<sequence>MATTGGRVAGKVALITGGARGMGAAHARLFVAEGAKVVIGDILDAEGAALAAELGDSARYIHLDVTQPDDWTAAVALCVSAFGGLSVLVNNAGIFGGAPIVDHPLDMWQRFLDVNLTGPFLGIRAATTTLVASGNASIINISSIAGLRGAAGGHAYVASKFGLRGLTKSVAAELAPFGVRCNSVHPGIIDTPMAEGLNTGGYDYPIGRIARADEVSKLVLYLASDDSSYSTGSEFTVDGGLTMGGISPTRGNTEPA</sequence>
<evidence type="ECO:0000256" key="4">
    <source>
        <dbReference type="ARBA" id="ARBA00023098"/>
    </source>
</evidence>
<dbReference type="RefSeq" id="WP_135245183.1">
    <property type="nucleotide sequence ID" value="NZ_SIHO01000001.1"/>
</dbReference>
<dbReference type="PRINTS" id="PR00080">
    <property type="entry name" value="SDRFAMILY"/>
</dbReference>
<reference evidence="6 7" key="1">
    <citation type="submission" date="2019-02" db="EMBL/GenBank/DDBJ databases">
        <title>Polymorphobacter sp. isolated from the lake at the Tibet of China.</title>
        <authorList>
            <person name="Li A."/>
        </authorList>
    </citation>
    <scope>NUCLEOTIDE SEQUENCE [LARGE SCALE GENOMIC DNA]</scope>
    <source>
        <strain evidence="6 7">DJ1R-1</strain>
    </source>
</reference>
<dbReference type="GO" id="GO:0016491">
    <property type="term" value="F:oxidoreductase activity"/>
    <property type="evidence" value="ECO:0007669"/>
    <property type="project" value="UniProtKB-KW"/>
</dbReference>